<comment type="caution">
    <text evidence="1">The sequence shown here is derived from an EMBL/GenBank/DDBJ whole genome shotgun (WGS) entry which is preliminary data.</text>
</comment>
<dbReference type="AlphaFoldDB" id="A0A7V3PT54"/>
<accession>A0A7V3PT54</accession>
<reference evidence="1" key="1">
    <citation type="journal article" date="2020" name="mSystems">
        <title>Genome- and Community-Level Interaction Insights into Carbon Utilization and Element Cycling Functions of Hydrothermarchaeota in Hydrothermal Sediment.</title>
        <authorList>
            <person name="Zhou Z."/>
            <person name="Liu Y."/>
            <person name="Xu W."/>
            <person name="Pan J."/>
            <person name="Luo Z.H."/>
            <person name="Li M."/>
        </authorList>
    </citation>
    <scope>NUCLEOTIDE SEQUENCE [LARGE SCALE GENOMIC DNA]</scope>
    <source>
        <strain evidence="1">SpSt-914</strain>
    </source>
</reference>
<sequence>MNLVLFAVVLVSSAPNVNILRWVSPDRSVPTNYREFVSKQPLATRWQIRQLSGPVNRFDQRVDILIQDSLVNSLNPSLDTLRADLENEGYAVALFSVTGTSPESLRAFLRREYQDSGLTTAVLIGNLPVPWFQLIDDWNNNQRRDPDEGYEEFPCDLLLMDLDGVWLDTLVRLDTLDSLIPGTDGIYDTHTGNVEPEIGISRIYTSTISPNVSLIQEYLARCHFYRTGQLTVFDRALTYIDDDWTPWAEEWNTCVGYLYPQRVFIADSEQTRVRDYKPRIDTAAYQWIQLCAHSWPGGHAMKYNHGQSWDWFYAESIPRINPNVCFYNLFACSNVRFIESNYCGGRYVFQSNSGLGAIGSTKTGSMLEFQDFYLPLSNGASMAGAFKQWFAIQAQDGFEPWEKSWFYGMCLIGDGTLKPRASVAIAENEPAAPNFAPVPTIIRRNQQIIAEQPRLLFDRSGRFIRRLNIGTNQFTSLPAGVYFLKSGLRRPVQPLILID</sequence>
<gene>
    <name evidence="1" type="ORF">ENX16_02630</name>
</gene>
<organism evidence="1">
    <name type="scientific">candidate division WOR-3 bacterium</name>
    <dbReference type="NCBI Taxonomy" id="2052148"/>
    <lineage>
        <taxon>Bacteria</taxon>
        <taxon>Bacteria division WOR-3</taxon>
    </lineage>
</organism>
<protein>
    <recommendedName>
        <fullName evidence="2">Gingipain domain-containing protein</fullName>
    </recommendedName>
</protein>
<proteinExistence type="predicted"/>
<dbReference type="EMBL" id="DTMZ01000056">
    <property type="protein sequence ID" value="HGD12960.1"/>
    <property type="molecule type" value="Genomic_DNA"/>
</dbReference>
<evidence type="ECO:0008006" key="2">
    <source>
        <dbReference type="Google" id="ProtNLM"/>
    </source>
</evidence>
<name>A0A7V3PT54_UNCW3</name>
<evidence type="ECO:0000313" key="1">
    <source>
        <dbReference type="EMBL" id="HGD12960.1"/>
    </source>
</evidence>